<reference evidence="4" key="1">
    <citation type="submission" date="2024-02" db="EMBL/GenBank/DDBJ databases">
        <title>Tomenella chthoni gen. nov. sp. nov., a member of the family Jonesiaceae isolated from bat guano.</title>
        <authorList>
            <person name="Miller S.L."/>
            <person name="King J."/>
            <person name="Sankaranarayanan K."/>
            <person name="Lawson P.A."/>
        </authorList>
    </citation>
    <scope>NUCLEOTIDE SEQUENCE</scope>
    <source>
        <strain evidence="4">BS-20</strain>
    </source>
</reference>
<dbReference type="SUPFAM" id="SSF53335">
    <property type="entry name" value="S-adenosyl-L-methionine-dependent methyltransferases"/>
    <property type="match status" value="1"/>
</dbReference>
<evidence type="ECO:0000256" key="1">
    <source>
        <dbReference type="ARBA" id="ARBA00022603"/>
    </source>
</evidence>
<dbReference type="PANTHER" id="PTHR10509:SF85">
    <property type="entry name" value="O-METHYLTRANSFERASE RV1220C-RELATED"/>
    <property type="match status" value="1"/>
</dbReference>
<dbReference type="InterPro" id="IPR029063">
    <property type="entry name" value="SAM-dependent_MTases_sf"/>
</dbReference>
<dbReference type="GO" id="GO:0008757">
    <property type="term" value="F:S-adenosylmethionine-dependent methyltransferase activity"/>
    <property type="evidence" value="ECO:0007669"/>
    <property type="project" value="TreeGrafter"/>
</dbReference>
<dbReference type="PANTHER" id="PTHR10509">
    <property type="entry name" value="O-METHYLTRANSFERASE-RELATED"/>
    <property type="match status" value="1"/>
</dbReference>
<organism evidence="4">
    <name type="scientific">Jonesiaceae bacterium BS-20</name>
    <dbReference type="NCBI Taxonomy" id="3120821"/>
    <lineage>
        <taxon>Bacteria</taxon>
        <taxon>Bacillati</taxon>
        <taxon>Actinomycetota</taxon>
        <taxon>Actinomycetes</taxon>
        <taxon>Micrococcales</taxon>
        <taxon>Jonesiaceae</taxon>
    </lineage>
</organism>
<dbReference type="InterPro" id="IPR050362">
    <property type="entry name" value="Cation-dep_OMT"/>
</dbReference>
<keyword evidence="1 4" id="KW-0489">Methyltransferase</keyword>
<dbReference type="AlphaFoldDB" id="A0AAU7DZA5"/>
<evidence type="ECO:0000313" key="4">
    <source>
        <dbReference type="EMBL" id="XBH22288.1"/>
    </source>
</evidence>
<dbReference type="GO" id="GO:0008171">
    <property type="term" value="F:O-methyltransferase activity"/>
    <property type="evidence" value="ECO:0007669"/>
    <property type="project" value="InterPro"/>
</dbReference>
<dbReference type="CDD" id="cd02440">
    <property type="entry name" value="AdoMet_MTases"/>
    <property type="match status" value="1"/>
</dbReference>
<dbReference type="Pfam" id="PF01596">
    <property type="entry name" value="Methyltransf_3"/>
    <property type="match status" value="1"/>
</dbReference>
<sequence length="211" mass="22382">MTEIARDWAYAEEFITEDEILLDARERAAHLGATSVTPAVGSALRLLAATAAVRTAVEIGTGTGVGSLWLLSGMTPDGVLTTIDSELELHKAARLAFSAAGIRPVRCRAITGNPHEVLPRLADSGYDMVVIGAGQGDLMQYVEQAERLLRVGGLVIIENALANGRVADPANREEPVVALRTLHKYFLDAPQWLPALVPVGNGLLAAVKQAI</sequence>
<dbReference type="GO" id="GO:0032259">
    <property type="term" value="P:methylation"/>
    <property type="evidence" value="ECO:0007669"/>
    <property type="project" value="UniProtKB-KW"/>
</dbReference>
<dbReference type="EC" id="2.1.1.-" evidence="4"/>
<dbReference type="Gene3D" id="3.40.50.150">
    <property type="entry name" value="Vaccinia Virus protein VP39"/>
    <property type="match status" value="1"/>
</dbReference>
<name>A0AAU7DZA5_9MICO</name>
<protein>
    <submittedName>
        <fullName evidence="4">Class I SAM-dependent methyltransferase</fullName>
        <ecNumber evidence="4">2.1.1.-</ecNumber>
    </submittedName>
</protein>
<accession>A0AAU7DZA5</accession>
<dbReference type="EMBL" id="CP146203">
    <property type="protein sequence ID" value="XBH22288.1"/>
    <property type="molecule type" value="Genomic_DNA"/>
</dbReference>
<evidence type="ECO:0000256" key="3">
    <source>
        <dbReference type="ARBA" id="ARBA00022691"/>
    </source>
</evidence>
<evidence type="ECO:0000256" key="2">
    <source>
        <dbReference type="ARBA" id="ARBA00022679"/>
    </source>
</evidence>
<gene>
    <name evidence="4" type="ORF">V5R04_03400</name>
</gene>
<keyword evidence="3" id="KW-0949">S-adenosyl-L-methionine</keyword>
<dbReference type="InterPro" id="IPR002935">
    <property type="entry name" value="SAM_O-MeTrfase"/>
</dbReference>
<dbReference type="PROSITE" id="PS51682">
    <property type="entry name" value="SAM_OMT_I"/>
    <property type="match status" value="1"/>
</dbReference>
<keyword evidence="2 4" id="KW-0808">Transferase</keyword>
<proteinExistence type="predicted"/>